<organism evidence="1 2">
    <name type="scientific">Aegilops tauschii subsp. strangulata</name>
    <name type="common">Goatgrass</name>
    <dbReference type="NCBI Taxonomy" id="200361"/>
    <lineage>
        <taxon>Eukaryota</taxon>
        <taxon>Viridiplantae</taxon>
        <taxon>Streptophyta</taxon>
        <taxon>Embryophyta</taxon>
        <taxon>Tracheophyta</taxon>
        <taxon>Spermatophyta</taxon>
        <taxon>Magnoliopsida</taxon>
        <taxon>Liliopsida</taxon>
        <taxon>Poales</taxon>
        <taxon>Poaceae</taxon>
        <taxon>BOP clade</taxon>
        <taxon>Pooideae</taxon>
        <taxon>Triticodae</taxon>
        <taxon>Triticeae</taxon>
        <taxon>Triticinae</taxon>
        <taxon>Aegilops</taxon>
    </lineage>
</organism>
<proteinExistence type="predicted"/>
<dbReference type="Proteomes" id="UP000015105">
    <property type="component" value="Chromosome 5D"/>
</dbReference>
<reference evidence="1" key="5">
    <citation type="journal article" date="2021" name="G3 (Bethesda)">
        <title>Aegilops tauschii genome assembly Aet v5.0 features greater sequence contiguity and improved annotation.</title>
        <authorList>
            <person name="Wang L."/>
            <person name="Zhu T."/>
            <person name="Rodriguez J.C."/>
            <person name="Deal K.R."/>
            <person name="Dubcovsky J."/>
            <person name="McGuire P.E."/>
            <person name="Lux T."/>
            <person name="Spannagl M."/>
            <person name="Mayer K.F.X."/>
            <person name="Baldrich P."/>
            <person name="Meyers B.C."/>
            <person name="Huo N."/>
            <person name="Gu Y.Q."/>
            <person name="Zhou H."/>
            <person name="Devos K.M."/>
            <person name="Bennetzen J.L."/>
            <person name="Unver T."/>
            <person name="Budak H."/>
            <person name="Gulick P.J."/>
            <person name="Galiba G."/>
            <person name="Kalapos B."/>
            <person name="Nelson D.R."/>
            <person name="Li P."/>
            <person name="You F.M."/>
            <person name="Luo M.C."/>
            <person name="Dvorak J."/>
        </authorList>
    </citation>
    <scope>NUCLEOTIDE SEQUENCE [LARGE SCALE GENOMIC DNA]</scope>
    <source>
        <strain evidence="1">cv. AL8/78</strain>
    </source>
</reference>
<protein>
    <submittedName>
        <fullName evidence="1">Uncharacterized protein</fullName>
    </submittedName>
</protein>
<dbReference type="Gramene" id="AET5Gv20705100.9">
    <property type="protein sequence ID" value="AET5Gv20705100.9"/>
    <property type="gene ID" value="AET5Gv20705100"/>
</dbReference>
<evidence type="ECO:0000313" key="1">
    <source>
        <dbReference type="EnsemblPlants" id="AET5Gv20705100.9"/>
    </source>
</evidence>
<keyword evidence="2" id="KW-1185">Reference proteome</keyword>
<reference evidence="2" key="2">
    <citation type="journal article" date="2017" name="Nat. Plants">
        <title>The Aegilops tauschii genome reveals multiple impacts of transposons.</title>
        <authorList>
            <person name="Zhao G."/>
            <person name="Zou C."/>
            <person name="Li K."/>
            <person name="Wang K."/>
            <person name="Li T."/>
            <person name="Gao L."/>
            <person name="Zhang X."/>
            <person name="Wang H."/>
            <person name="Yang Z."/>
            <person name="Liu X."/>
            <person name="Jiang W."/>
            <person name="Mao L."/>
            <person name="Kong X."/>
            <person name="Jiao Y."/>
            <person name="Jia J."/>
        </authorList>
    </citation>
    <scope>NUCLEOTIDE SEQUENCE [LARGE SCALE GENOMIC DNA]</scope>
    <source>
        <strain evidence="2">cv. AL8/78</strain>
    </source>
</reference>
<reference evidence="1" key="3">
    <citation type="journal article" date="2017" name="Nature">
        <title>Genome sequence of the progenitor of the wheat D genome Aegilops tauschii.</title>
        <authorList>
            <person name="Luo M.C."/>
            <person name="Gu Y.Q."/>
            <person name="Puiu D."/>
            <person name="Wang H."/>
            <person name="Twardziok S.O."/>
            <person name="Deal K.R."/>
            <person name="Huo N."/>
            <person name="Zhu T."/>
            <person name="Wang L."/>
            <person name="Wang Y."/>
            <person name="McGuire P.E."/>
            <person name="Liu S."/>
            <person name="Long H."/>
            <person name="Ramasamy R.K."/>
            <person name="Rodriguez J.C."/>
            <person name="Van S.L."/>
            <person name="Yuan L."/>
            <person name="Wang Z."/>
            <person name="Xia Z."/>
            <person name="Xiao L."/>
            <person name="Anderson O.D."/>
            <person name="Ouyang S."/>
            <person name="Liang Y."/>
            <person name="Zimin A.V."/>
            <person name="Pertea G."/>
            <person name="Qi P."/>
            <person name="Bennetzen J.L."/>
            <person name="Dai X."/>
            <person name="Dawson M.W."/>
            <person name="Muller H.G."/>
            <person name="Kugler K."/>
            <person name="Rivarola-Duarte L."/>
            <person name="Spannagl M."/>
            <person name="Mayer K.F.X."/>
            <person name="Lu F.H."/>
            <person name="Bevan M.W."/>
            <person name="Leroy P."/>
            <person name="Li P."/>
            <person name="You F.M."/>
            <person name="Sun Q."/>
            <person name="Liu Z."/>
            <person name="Lyons E."/>
            <person name="Wicker T."/>
            <person name="Salzberg S.L."/>
            <person name="Devos K.M."/>
            <person name="Dvorak J."/>
        </authorList>
    </citation>
    <scope>NUCLEOTIDE SEQUENCE [LARGE SCALE GENOMIC DNA]</scope>
    <source>
        <strain evidence="1">cv. AL8/78</strain>
    </source>
</reference>
<sequence>GKCQHFTQMLENFTVLCDTTVFESKILNALDLLPCRKNVTLSTIKSWNFLL</sequence>
<reference evidence="2" key="1">
    <citation type="journal article" date="2014" name="Science">
        <title>Ancient hybridizations among the ancestral genomes of bread wheat.</title>
        <authorList>
            <consortium name="International Wheat Genome Sequencing Consortium,"/>
            <person name="Marcussen T."/>
            <person name="Sandve S.R."/>
            <person name="Heier L."/>
            <person name="Spannagl M."/>
            <person name="Pfeifer M."/>
            <person name="Jakobsen K.S."/>
            <person name="Wulff B.B."/>
            <person name="Steuernagel B."/>
            <person name="Mayer K.F."/>
            <person name="Olsen O.A."/>
        </authorList>
    </citation>
    <scope>NUCLEOTIDE SEQUENCE [LARGE SCALE GENOMIC DNA]</scope>
    <source>
        <strain evidence="2">cv. AL8/78</strain>
    </source>
</reference>
<reference evidence="1" key="4">
    <citation type="submission" date="2019-03" db="UniProtKB">
        <authorList>
            <consortium name="EnsemblPlants"/>
        </authorList>
    </citation>
    <scope>IDENTIFICATION</scope>
</reference>
<accession>A0A453LC98</accession>
<evidence type="ECO:0000313" key="2">
    <source>
        <dbReference type="Proteomes" id="UP000015105"/>
    </source>
</evidence>
<name>A0A453LC98_AEGTS</name>
<dbReference type="AlphaFoldDB" id="A0A453LC98"/>
<dbReference type="EnsemblPlants" id="AET5Gv20705100.9">
    <property type="protein sequence ID" value="AET5Gv20705100.9"/>
    <property type="gene ID" value="AET5Gv20705100"/>
</dbReference>